<sequence length="288" mass="31988">MCHSAPAIQNNQRYAAERSLKTCEIDSASYIHMRPPHPYAPALDARKSSRLAKISPSSSQIPQESTTVSIDLPPPHEASSRDALKGPSLDATASLASSVKGVKKANRANLQQTRWALSKEKRRCAELDAANQELSQRMTVITATLAQALRCGICHDYMVAASTTSCGHTFCTGCLASWFRSQIRYKLDDYGYGRIFEDNAFPRNAEERRLLQRTLQEDMSFAEAKEWFAYRCPTCQGDVTKTPYEVHMMKEIMESFAVNVYPDLENSALGRAANAVEFAGLFVDGDLC</sequence>
<dbReference type="InterPro" id="IPR001841">
    <property type="entry name" value="Znf_RING"/>
</dbReference>
<keyword evidence="3" id="KW-0862">Zinc</keyword>
<dbReference type="RefSeq" id="XP_036629922.1">
    <property type="nucleotide sequence ID" value="XM_036778494.1"/>
</dbReference>
<dbReference type="GeneID" id="59378805"/>
<dbReference type="InterPro" id="IPR049627">
    <property type="entry name" value="SLX8"/>
</dbReference>
<dbReference type="GO" id="GO:0061630">
    <property type="term" value="F:ubiquitin protein ligase activity"/>
    <property type="evidence" value="ECO:0007669"/>
    <property type="project" value="InterPro"/>
</dbReference>
<dbReference type="GO" id="GO:0032183">
    <property type="term" value="F:SUMO binding"/>
    <property type="evidence" value="ECO:0007669"/>
    <property type="project" value="TreeGrafter"/>
</dbReference>
<feature type="compositionally biased region" description="Low complexity" evidence="5">
    <location>
        <begin position="54"/>
        <end position="67"/>
    </location>
</feature>
<gene>
    <name evidence="7" type="ORF">PC9H_008987</name>
</gene>
<dbReference type="InterPro" id="IPR018957">
    <property type="entry name" value="Znf_C3HC4_RING-type"/>
</dbReference>
<keyword evidence="2 4" id="KW-0863">Zinc-finger</keyword>
<dbReference type="Proteomes" id="UP000623687">
    <property type="component" value="Unassembled WGS sequence"/>
</dbReference>
<accession>A0A8H7DS55</accession>
<feature type="domain" description="RING-type" evidence="6">
    <location>
        <begin position="151"/>
        <end position="236"/>
    </location>
</feature>
<evidence type="ECO:0000256" key="3">
    <source>
        <dbReference type="ARBA" id="ARBA00022833"/>
    </source>
</evidence>
<dbReference type="EMBL" id="JACETU010000006">
    <property type="protein sequence ID" value="KAF7426618.1"/>
    <property type="molecule type" value="Genomic_DNA"/>
</dbReference>
<dbReference type="SMART" id="SM00184">
    <property type="entry name" value="RING"/>
    <property type="match status" value="1"/>
</dbReference>
<dbReference type="GO" id="GO:0033768">
    <property type="term" value="C:SUMO-targeted ubiquitin ligase complex"/>
    <property type="evidence" value="ECO:0007669"/>
    <property type="project" value="TreeGrafter"/>
</dbReference>
<name>A0A8H7DS55_PLEOS</name>
<dbReference type="GO" id="GO:0008270">
    <property type="term" value="F:zinc ion binding"/>
    <property type="evidence" value="ECO:0007669"/>
    <property type="project" value="UniProtKB-KW"/>
</dbReference>
<proteinExistence type="predicted"/>
<comment type="caution">
    <text evidence="7">The sequence shown here is derived from an EMBL/GenBank/DDBJ whole genome shotgun (WGS) entry which is preliminary data.</text>
</comment>
<dbReference type="InterPro" id="IPR017907">
    <property type="entry name" value="Znf_RING_CS"/>
</dbReference>
<dbReference type="Gene3D" id="3.30.40.10">
    <property type="entry name" value="Zinc/RING finger domain, C3HC4 (zinc finger)"/>
    <property type="match status" value="1"/>
</dbReference>
<evidence type="ECO:0000256" key="4">
    <source>
        <dbReference type="PROSITE-ProRule" id="PRU00175"/>
    </source>
</evidence>
<dbReference type="AlphaFoldDB" id="A0A8H7DS55"/>
<evidence type="ECO:0000256" key="1">
    <source>
        <dbReference type="ARBA" id="ARBA00022723"/>
    </source>
</evidence>
<dbReference type="PROSITE" id="PS00518">
    <property type="entry name" value="ZF_RING_1"/>
    <property type="match status" value="1"/>
</dbReference>
<dbReference type="GO" id="GO:0006511">
    <property type="term" value="P:ubiquitin-dependent protein catabolic process"/>
    <property type="evidence" value="ECO:0007669"/>
    <property type="project" value="TreeGrafter"/>
</dbReference>
<dbReference type="PANTHER" id="PTHR47094:SF1">
    <property type="entry name" value="RING-TYPE E3 UBIQUITIN TRANSFERASE"/>
    <property type="match status" value="1"/>
</dbReference>
<dbReference type="Pfam" id="PF00097">
    <property type="entry name" value="zf-C3HC4"/>
    <property type="match status" value="1"/>
</dbReference>
<keyword evidence="1" id="KW-0479">Metal-binding</keyword>
<evidence type="ECO:0000256" key="5">
    <source>
        <dbReference type="SAM" id="MobiDB-lite"/>
    </source>
</evidence>
<evidence type="ECO:0000313" key="8">
    <source>
        <dbReference type="Proteomes" id="UP000623687"/>
    </source>
</evidence>
<dbReference type="InterPro" id="IPR013083">
    <property type="entry name" value="Znf_RING/FYVE/PHD"/>
</dbReference>
<dbReference type="PROSITE" id="PS50089">
    <property type="entry name" value="ZF_RING_2"/>
    <property type="match status" value="1"/>
</dbReference>
<evidence type="ECO:0000256" key="2">
    <source>
        <dbReference type="ARBA" id="ARBA00022771"/>
    </source>
</evidence>
<evidence type="ECO:0000259" key="6">
    <source>
        <dbReference type="PROSITE" id="PS50089"/>
    </source>
</evidence>
<dbReference type="OrthoDB" id="3219336at2759"/>
<organism evidence="7 8">
    <name type="scientific">Pleurotus ostreatus</name>
    <name type="common">Oyster mushroom</name>
    <name type="synonym">White-rot fungus</name>
    <dbReference type="NCBI Taxonomy" id="5322"/>
    <lineage>
        <taxon>Eukaryota</taxon>
        <taxon>Fungi</taxon>
        <taxon>Dikarya</taxon>
        <taxon>Basidiomycota</taxon>
        <taxon>Agaricomycotina</taxon>
        <taxon>Agaricomycetes</taxon>
        <taxon>Agaricomycetidae</taxon>
        <taxon>Agaricales</taxon>
        <taxon>Pleurotineae</taxon>
        <taxon>Pleurotaceae</taxon>
        <taxon>Pleurotus</taxon>
    </lineage>
</organism>
<dbReference type="PANTHER" id="PTHR47094">
    <property type="entry name" value="ELFLESS, ISOFORM B"/>
    <property type="match status" value="1"/>
</dbReference>
<reference evidence="7" key="1">
    <citation type="submission" date="2019-07" db="EMBL/GenBank/DDBJ databases">
        <authorList>
            <person name="Palmer J.M."/>
        </authorList>
    </citation>
    <scope>NUCLEOTIDE SEQUENCE</scope>
    <source>
        <strain evidence="7">PC9</strain>
    </source>
</reference>
<dbReference type="GO" id="GO:0140082">
    <property type="term" value="F:SUMO-ubiquitin ligase activity"/>
    <property type="evidence" value="ECO:0007669"/>
    <property type="project" value="TreeGrafter"/>
</dbReference>
<dbReference type="SUPFAM" id="SSF57850">
    <property type="entry name" value="RING/U-box"/>
    <property type="match status" value="1"/>
</dbReference>
<dbReference type="VEuPathDB" id="FungiDB:PC9H_008987"/>
<keyword evidence="8" id="KW-1185">Reference proteome</keyword>
<evidence type="ECO:0000313" key="7">
    <source>
        <dbReference type="EMBL" id="KAF7426618.1"/>
    </source>
</evidence>
<feature type="region of interest" description="Disordered" evidence="5">
    <location>
        <begin position="54"/>
        <end position="86"/>
    </location>
</feature>
<protein>
    <recommendedName>
        <fullName evidence="6">RING-type domain-containing protein</fullName>
    </recommendedName>
</protein>